<sequence length="260" mass="29494">MINTKPNNGLKFLFCLIILVCFYGCQKNEPLTFKKRTIAIDDFYDCLAVDCAITEIFLVECLGESEISNSVNKEIEKAACAALHLDEDSSLNTIEEALKSFNTSYQEMKKEFPEETIPYEASINSDISFRNTNLLSILVDSYIFTGGAHGSGNSNFVNIDLESGKIVDNKKLLKDYRDFSNFVEKIFRKTHSIPENQSINSSGFFFENDIFSLPINIGLTDTHIILLYNQYEISSYAEGPIELKLDKQEVKDYFAVNILQ</sequence>
<protein>
    <submittedName>
        <fullName evidence="3">DUF3298 and DUF4163 domain-containing protein</fullName>
    </submittedName>
</protein>
<feature type="domain" description="Deacetylase PdaC" evidence="2">
    <location>
        <begin position="64"/>
        <end position="151"/>
    </location>
</feature>
<dbReference type="Proteomes" id="UP001597319">
    <property type="component" value="Unassembled WGS sequence"/>
</dbReference>
<dbReference type="Pfam" id="PF13739">
    <property type="entry name" value="PdaC"/>
    <property type="match status" value="1"/>
</dbReference>
<dbReference type="InterPro" id="IPR025303">
    <property type="entry name" value="PdaC"/>
</dbReference>
<reference evidence="4" key="1">
    <citation type="journal article" date="2019" name="Int. J. Syst. Evol. Microbiol.">
        <title>The Global Catalogue of Microorganisms (GCM) 10K type strain sequencing project: providing services to taxonomists for standard genome sequencing and annotation.</title>
        <authorList>
            <consortium name="The Broad Institute Genomics Platform"/>
            <consortium name="The Broad Institute Genome Sequencing Center for Infectious Disease"/>
            <person name="Wu L."/>
            <person name="Ma J."/>
        </authorList>
    </citation>
    <scope>NUCLEOTIDE SEQUENCE [LARGE SCALE GENOMIC DNA]</scope>
    <source>
        <strain evidence="4">KCTC 52274</strain>
    </source>
</reference>
<name>A0ABW5LFV8_9FLAO</name>
<keyword evidence="4" id="KW-1185">Reference proteome</keyword>
<dbReference type="EMBL" id="JBHULE010000019">
    <property type="protein sequence ID" value="MFD2563763.1"/>
    <property type="molecule type" value="Genomic_DNA"/>
</dbReference>
<evidence type="ECO:0000259" key="1">
    <source>
        <dbReference type="Pfam" id="PF11738"/>
    </source>
</evidence>
<feature type="domain" description="DUF3298" evidence="1">
    <location>
        <begin position="179"/>
        <end position="245"/>
    </location>
</feature>
<dbReference type="InterPro" id="IPR021729">
    <property type="entry name" value="DUF3298"/>
</dbReference>
<evidence type="ECO:0000259" key="2">
    <source>
        <dbReference type="Pfam" id="PF13739"/>
    </source>
</evidence>
<accession>A0ABW5LFV8</accession>
<evidence type="ECO:0000313" key="3">
    <source>
        <dbReference type="EMBL" id="MFD2563763.1"/>
    </source>
</evidence>
<dbReference type="Pfam" id="PF11738">
    <property type="entry name" value="DUF3298"/>
    <property type="match status" value="1"/>
</dbReference>
<proteinExistence type="predicted"/>
<organism evidence="3 4">
    <name type="scientific">Aquimarina rubra</name>
    <dbReference type="NCBI Taxonomy" id="1920033"/>
    <lineage>
        <taxon>Bacteria</taxon>
        <taxon>Pseudomonadati</taxon>
        <taxon>Bacteroidota</taxon>
        <taxon>Flavobacteriia</taxon>
        <taxon>Flavobacteriales</taxon>
        <taxon>Flavobacteriaceae</taxon>
        <taxon>Aquimarina</taxon>
    </lineage>
</organism>
<dbReference type="Gene3D" id="3.30.565.40">
    <property type="entry name" value="Fervidobacterium nodosum Rt17-B1 like"/>
    <property type="match status" value="1"/>
</dbReference>
<dbReference type="InterPro" id="IPR037126">
    <property type="entry name" value="PdaC/RsiV-like_sf"/>
</dbReference>
<evidence type="ECO:0000313" key="4">
    <source>
        <dbReference type="Proteomes" id="UP001597319"/>
    </source>
</evidence>
<comment type="caution">
    <text evidence="3">The sequence shown here is derived from an EMBL/GenBank/DDBJ whole genome shotgun (WGS) entry which is preliminary data.</text>
</comment>
<gene>
    <name evidence="3" type="ORF">ACFSR1_13870</name>
</gene>
<dbReference type="Gene3D" id="3.90.640.20">
    <property type="entry name" value="Heat-shock cognate protein, ATPase"/>
    <property type="match status" value="1"/>
</dbReference>
<dbReference type="RefSeq" id="WP_378293472.1">
    <property type="nucleotide sequence ID" value="NZ_JBHULE010000019.1"/>
</dbReference>